<dbReference type="HAMAP" id="MF_00182">
    <property type="entry name" value="Formyl_trans"/>
    <property type="match status" value="1"/>
</dbReference>
<evidence type="ECO:0000256" key="2">
    <source>
        <dbReference type="ARBA" id="ARBA00012261"/>
    </source>
</evidence>
<dbReference type="EMBL" id="LNQR01000119">
    <property type="protein sequence ID" value="KWT78170.1"/>
    <property type="molecule type" value="Genomic_DNA"/>
</dbReference>
<dbReference type="SUPFAM" id="SSF50486">
    <property type="entry name" value="FMT C-terminal domain-like"/>
    <property type="match status" value="1"/>
</dbReference>
<dbReference type="InterPro" id="IPR036477">
    <property type="entry name" value="Formyl_transf_N_sf"/>
</dbReference>
<protein>
    <recommendedName>
        <fullName evidence="2 5">Methionyl-tRNA formyltransferase</fullName>
        <ecNumber evidence="2 5">2.1.2.9</ecNumber>
    </recommendedName>
</protein>
<evidence type="ECO:0000259" key="6">
    <source>
        <dbReference type="Pfam" id="PF00551"/>
    </source>
</evidence>
<proteinExistence type="inferred from homology"/>
<dbReference type="CDD" id="cd08704">
    <property type="entry name" value="Met_tRNA_FMT_C"/>
    <property type="match status" value="1"/>
</dbReference>
<dbReference type="InterPro" id="IPR044135">
    <property type="entry name" value="Met-tRNA-FMT_C"/>
</dbReference>
<dbReference type="Pfam" id="PF02911">
    <property type="entry name" value="Formyl_trans_C"/>
    <property type="match status" value="1"/>
</dbReference>
<evidence type="ECO:0000259" key="7">
    <source>
        <dbReference type="Pfam" id="PF02911"/>
    </source>
</evidence>
<sequence>MNIVFFGTPEFSVCTLEALLKAGYNIKAVVTKPDAGRRALPSAVKALAVSSSLRVLQPHSVRTPEFISEIRDCAPDVAVVTAYGKILPAELLLLPPLGCINVHASVLPAYRGAAPIQRAIIAGERETGVTTMLMDEGVDTGAVFLIKKTVIEESDTAQTLTQRLAAMGAALLIETLKGIGHGTLKAAAQEGVPSYAAPISKNDCQILWARPAAEIVNLIRGLCPVPGAFTFINGQRIKIIRGAVQSNDKSSYRPGDVVRKDRDGLLIAALTGVVSIEELQPEGKKPMSYREYLRGKVNAKEALEHVG</sequence>
<gene>
    <name evidence="5" type="primary">fmt</name>
    <name evidence="8" type="ORF">ASN18_2984</name>
</gene>
<reference evidence="8 9" key="1">
    <citation type="submission" date="2015-11" db="EMBL/GenBank/DDBJ databases">
        <authorList>
            <person name="Lin W."/>
        </authorList>
    </citation>
    <scope>NUCLEOTIDE SEQUENCE [LARGE SCALE GENOMIC DNA]</scope>
    <source>
        <strain evidence="8 9">HCH-1</strain>
    </source>
</reference>
<dbReference type="InterPro" id="IPR041711">
    <property type="entry name" value="Met-tRNA-FMT_N"/>
</dbReference>
<evidence type="ECO:0000256" key="3">
    <source>
        <dbReference type="ARBA" id="ARBA00022679"/>
    </source>
</evidence>
<dbReference type="GO" id="GO:0004479">
    <property type="term" value="F:methionyl-tRNA formyltransferase activity"/>
    <property type="evidence" value="ECO:0007669"/>
    <property type="project" value="UniProtKB-EC"/>
</dbReference>
<comment type="caution">
    <text evidence="8">The sequence shown here is derived from an EMBL/GenBank/DDBJ whole genome shotgun (WGS) entry which is preliminary data.</text>
</comment>
<name>A0ABR5SFE2_9BACT</name>
<dbReference type="Gene3D" id="3.40.50.12230">
    <property type="match status" value="1"/>
</dbReference>
<dbReference type="Pfam" id="PF00551">
    <property type="entry name" value="Formyl_trans_N"/>
    <property type="match status" value="1"/>
</dbReference>
<dbReference type="EC" id="2.1.2.9" evidence="2 5"/>
<dbReference type="PANTHER" id="PTHR11138">
    <property type="entry name" value="METHIONYL-TRNA FORMYLTRANSFERASE"/>
    <property type="match status" value="1"/>
</dbReference>
<comment type="catalytic activity">
    <reaction evidence="5">
        <text>L-methionyl-tRNA(fMet) + (6R)-10-formyltetrahydrofolate = N-formyl-L-methionyl-tRNA(fMet) + (6S)-5,6,7,8-tetrahydrofolate + H(+)</text>
        <dbReference type="Rhea" id="RHEA:24380"/>
        <dbReference type="Rhea" id="RHEA-COMP:9952"/>
        <dbReference type="Rhea" id="RHEA-COMP:9953"/>
        <dbReference type="ChEBI" id="CHEBI:15378"/>
        <dbReference type="ChEBI" id="CHEBI:57453"/>
        <dbReference type="ChEBI" id="CHEBI:78530"/>
        <dbReference type="ChEBI" id="CHEBI:78844"/>
        <dbReference type="ChEBI" id="CHEBI:195366"/>
        <dbReference type="EC" id="2.1.2.9"/>
    </reaction>
</comment>
<evidence type="ECO:0000256" key="1">
    <source>
        <dbReference type="ARBA" id="ARBA00010699"/>
    </source>
</evidence>
<dbReference type="RefSeq" id="WP_085053597.1">
    <property type="nucleotide sequence ID" value="NZ_LNQR01000119.1"/>
</dbReference>
<dbReference type="PANTHER" id="PTHR11138:SF5">
    <property type="entry name" value="METHIONYL-TRNA FORMYLTRANSFERASE, MITOCHONDRIAL"/>
    <property type="match status" value="1"/>
</dbReference>
<feature type="binding site" evidence="5">
    <location>
        <begin position="105"/>
        <end position="108"/>
    </location>
    <ligand>
        <name>(6S)-5,6,7,8-tetrahydrofolate</name>
        <dbReference type="ChEBI" id="CHEBI:57453"/>
    </ligand>
</feature>
<evidence type="ECO:0000313" key="9">
    <source>
        <dbReference type="Proteomes" id="UP000060487"/>
    </source>
</evidence>
<evidence type="ECO:0000313" key="8">
    <source>
        <dbReference type="EMBL" id="KWT78170.1"/>
    </source>
</evidence>
<dbReference type="NCBIfam" id="TIGR00460">
    <property type="entry name" value="fmt"/>
    <property type="match status" value="1"/>
</dbReference>
<keyword evidence="4 5" id="KW-0648">Protein biosynthesis</keyword>
<evidence type="ECO:0000256" key="4">
    <source>
        <dbReference type="ARBA" id="ARBA00022917"/>
    </source>
</evidence>
<accession>A0ABR5SFE2</accession>
<dbReference type="SUPFAM" id="SSF53328">
    <property type="entry name" value="Formyltransferase"/>
    <property type="match status" value="1"/>
</dbReference>
<dbReference type="CDD" id="cd08646">
    <property type="entry name" value="FMT_core_Met-tRNA-FMT_N"/>
    <property type="match status" value="1"/>
</dbReference>
<dbReference type="InterPro" id="IPR005794">
    <property type="entry name" value="Fmt"/>
</dbReference>
<feature type="domain" description="Formyl transferase N-terminal" evidence="6">
    <location>
        <begin position="1"/>
        <end position="176"/>
    </location>
</feature>
<organism evidence="8 9">
    <name type="scientific">Candidatus Magnetominusculus xianensis</name>
    <dbReference type="NCBI Taxonomy" id="1748249"/>
    <lineage>
        <taxon>Bacteria</taxon>
        <taxon>Pseudomonadati</taxon>
        <taxon>Nitrospirota</taxon>
        <taxon>Nitrospiria</taxon>
        <taxon>Nitrospirales</taxon>
        <taxon>Nitrospiraceae</taxon>
        <taxon>Candidatus Magnetominusculus</taxon>
    </lineage>
</organism>
<keyword evidence="3 5" id="KW-0808">Transferase</keyword>
<dbReference type="InterPro" id="IPR002376">
    <property type="entry name" value="Formyl_transf_N"/>
</dbReference>
<dbReference type="InterPro" id="IPR011034">
    <property type="entry name" value="Formyl_transferase-like_C_sf"/>
</dbReference>
<evidence type="ECO:0000256" key="5">
    <source>
        <dbReference type="HAMAP-Rule" id="MF_00182"/>
    </source>
</evidence>
<dbReference type="Proteomes" id="UP000060487">
    <property type="component" value="Unassembled WGS sequence"/>
</dbReference>
<comment type="similarity">
    <text evidence="1 5">Belongs to the Fmt family.</text>
</comment>
<feature type="domain" description="Formyl transferase C-terminal" evidence="7">
    <location>
        <begin position="199"/>
        <end position="296"/>
    </location>
</feature>
<comment type="function">
    <text evidence="5">Attaches a formyl group to the free amino group of methionyl-tRNA(fMet). The formyl group appears to play a dual role in the initiator identity of N-formylmethionyl-tRNA by promoting its recognition by IF2 and preventing the misappropriation of this tRNA by the elongation apparatus.</text>
</comment>
<keyword evidence="9" id="KW-1185">Reference proteome</keyword>
<dbReference type="InterPro" id="IPR005793">
    <property type="entry name" value="Formyl_trans_C"/>
</dbReference>